<dbReference type="EMBL" id="GGEC01011959">
    <property type="protein sequence ID" value="MBW92442.1"/>
    <property type="molecule type" value="Transcribed_RNA"/>
</dbReference>
<dbReference type="AlphaFoldDB" id="A0A2P2JG40"/>
<sequence length="35" mass="4068">MSYRKRDPTNLIAAESRKFLSTTYNSHGPECEVQH</sequence>
<reference evidence="1" key="1">
    <citation type="submission" date="2018-02" db="EMBL/GenBank/DDBJ databases">
        <title>Rhizophora mucronata_Transcriptome.</title>
        <authorList>
            <person name="Meera S.P."/>
            <person name="Sreeshan A."/>
            <person name="Augustine A."/>
        </authorList>
    </citation>
    <scope>NUCLEOTIDE SEQUENCE</scope>
    <source>
        <tissue evidence="1">Leaf</tissue>
    </source>
</reference>
<accession>A0A2P2JG40</accession>
<name>A0A2P2JG40_RHIMU</name>
<proteinExistence type="predicted"/>
<evidence type="ECO:0000313" key="1">
    <source>
        <dbReference type="EMBL" id="MBW92442.1"/>
    </source>
</evidence>
<organism evidence="1">
    <name type="scientific">Rhizophora mucronata</name>
    <name type="common">Asiatic mangrove</name>
    <dbReference type="NCBI Taxonomy" id="61149"/>
    <lineage>
        <taxon>Eukaryota</taxon>
        <taxon>Viridiplantae</taxon>
        <taxon>Streptophyta</taxon>
        <taxon>Embryophyta</taxon>
        <taxon>Tracheophyta</taxon>
        <taxon>Spermatophyta</taxon>
        <taxon>Magnoliopsida</taxon>
        <taxon>eudicotyledons</taxon>
        <taxon>Gunneridae</taxon>
        <taxon>Pentapetalae</taxon>
        <taxon>rosids</taxon>
        <taxon>fabids</taxon>
        <taxon>Malpighiales</taxon>
        <taxon>Rhizophoraceae</taxon>
        <taxon>Rhizophora</taxon>
    </lineage>
</organism>
<protein>
    <submittedName>
        <fullName evidence="1">Uncharacterized protein MANES_01G058300</fullName>
    </submittedName>
</protein>